<organism evidence="2 3">
    <name type="scientific">Panagrellus redivivus</name>
    <name type="common">Microworm</name>
    <dbReference type="NCBI Taxonomy" id="6233"/>
    <lineage>
        <taxon>Eukaryota</taxon>
        <taxon>Metazoa</taxon>
        <taxon>Ecdysozoa</taxon>
        <taxon>Nematoda</taxon>
        <taxon>Chromadorea</taxon>
        <taxon>Rhabditida</taxon>
        <taxon>Tylenchina</taxon>
        <taxon>Panagrolaimomorpha</taxon>
        <taxon>Panagrolaimoidea</taxon>
        <taxon>Panagrolaimidae</taxon>
        <taxon>Panagrellus</taxon>
    </lineage>
</organism>
<reference evidence="3" key="2">
    <citation type="submission" date="2020-10" db="UniProtKB">
        <authorList>
            <consortium name="WormBaseParasite"/>
        </authorList>
    </citation>
    <scope>IDENTIFICATION</scope>
</reference>
<sequence>MRSGGGGGGVGILKPKLYFYASRIHGCNGEGSLYPRSGVESGAAWGKRAQLVFLSRPAELPVPPNDHHHAGAPAATGSSTDAHGKAKHDHLAAEGTDMPMSTTAAAIVGTGKFV</sequence>
<protein>
    <submittedName>
        <fullName evidence="3">Uncharacterized protein</fullName>
    </submittedName>
</protein>
<dbReference type="Proteomes" id="UP000492821">
    <property type="component" value="Unassembled WGS sequence"/>
</dbReference>
<evidence type="ECO:0000256" key="1">
    <source>
        <dbReference type="SAM" id="MobiDB-lite"/>
    </source>
</evidence>
<evidence type="ECO:0000313" key="3">
    <source>
        <dbReference type="WBParaSite" id="Pan_g17413.t1"/>
    </source>
</evidence>
<feature type="region of interest" description="Disordered" evidence="1">
    <location>
        <begin position="58"/>
        <end position="98"/>
    </location>
</feature>
<dbReference type="AlphaFoldDB" id="A0A7E4V791"/>
<proteinExistence type="predicted"/>
<evidence type="ECO:0000313" key="2">
    <source>
        <dbReference type="Proteomes" id="UP000492821"/>
    </source>
</evidence>
<name>A0A7E4V791_PANRE</name>
<dbReference type="WBParaSite" id="Pan_g17413.t1">
    <property type="protein sequence ID" value="Pan_g17413.t1"/>
    <property type="gene ID" value="Pan_g17413"/>
</dbReference>
<reference evidence="2" key="1">
    <citation type="journal article" date="2013" name="Genetics">
        <title>The draft genome and transcriptome of Panagrellus redivivus are shaped by the harsh demands of a free-living lifestyle.</title>
        <authorList>
            <person name="Srinivasan J."/>
            <person name="Dillman A.R."/>
            <person name="Macchietto M.G."/>
            <person name="Heikkinen L."/>
            <person name="Lakso M."/>
            <person name="Fracchia K.M."/>
            <person name="Antoshechkin I."/>
            <person name="Mortazavi A."/>
            <person name="Wong G."/>
            <person name="Sternberg P.W."/>
        </authorList>
    </citation>
    <scope>NUCLEOTIDE SEQUENCE [LARGE SCALE GENOMIC DNA]</scope>
    <source>
        <strain evidence="2">MT8872</strain>
    </source>
</reference>
<accession>A0A7E4V791</accession>
<keyword evidence="2" id="KW-1185">Reference proteome</keyword>